<evidence type="ECO:0000256" key="11">
    <source>
        <dbReference type="ARBA" id="ARBA00022990"/>
    </source>
</evidence>
<proteinExistence type="inferred from homology"/>
<evidence type="ECO:0000256" key="16">
    <source>
        <dbReference type="ARBA" id="ARBA00049385"/>
    </source>
</evidence>
<organism evidence="18 19">
    <name type="scientific">Pythium insidiosum</name>
    <name type="common">Pythiosis disease agent</name>
    <dbReference type="NCBI Taxonomy" id="114742"/>
    <lineage>
        <taxon>Eukaryota</taxon>
        <taxon>Sar</taxon>
        <taxon>Stramenopiles</taxon>
        <taxon>Oomycota</taxon>
        <taxon>Peronosporomycetes</taxon>
        <taxon>Pythiales</taxon>
        <taxon>Pythiaceae</taxon>
        <taxon>Pythium</taxon>
    </lineage>
</organism>
<dbReference type="Gene3D" id="1.20.120.550">
    <property type="entry name" value="Membrane associated eicosanoid/glutathione metabolism-like domain"/>
    <property type="match status" value="1"/>
</dbReference>
<evidence type="ECO:0000256" key="3">
    <source>
        <dbReference type="ARBA" id="ARBA00004477"/>
    </source>
</evidence>
<gene>
    <name evidence="18" type="ORF">P43SY_004078</name>
</gene>
<keyword evidence="19" id="KW-1185">Reference proteome</keyword>
<keyword evidence="9" id="KW-0256">Endoplasmic reticulum</keyword>
<comment type="subcellular location">
    <subcellularLocation>
        <location evidence="3">Endoplasmic reticulum membrane</location>
        <topology evidence="3">Multi-pass membrane protein</topology>
    </subcellularLocation>
    <subcellularLocation>
        <location evidence="2">Mitochondrion outer membrane</location>
    </subcellularLocation>
</comment>
<keyword evidence="10 17" id="KW-1133">Transmembrane helix</keyword>
<evidence type="ECO:0000313" key="19">
    <source>
        <dbReference type="Proteomes" id="UP001209570"/>
    </source>
</evidence>
<evidence type="ECO:0000256" key="7">
    <source>
        <dbReference type="ARBA" id="ARBA00022692"/>
    </source>
</evidence>
<keyword evidence="6" id="KW-0808">Transferase</keyword>
<evidence type="ECO:0000256" key="17">
    <source>
        <dbReference type="SAM" id="Phobius"/>
    </source>
</evidence>
<evidence type="ECO:0000256" key="1">
    <source>
        <dbReference type="ARBA" id="ARBA00003701"/>
    </source>
</evidence>
<dbReference type="EMBL" id="JAKCXM010000357">
    <property type="protein sequence ID" value="KAJ0395220.1"/>
    <property type="molecule type" value="Genomic_DNA"/>
</dbReference>
<comment type="similarity">
    <text evidence="4">Belongs to the MAPEG family.</text>
</comment>
<dbReference type="GO" id="GO:0005741">
    <property type="term" value="C:mitochondrial outer membrane"/>
    <property type="evidence" value="ECO:0007669"/>
    <property type="project" value="UniProtKB-SubCell"/>
</dbReference>
<dbReference type="PANTHER" id="PTHR10689:SF6">
    <property type="entry name" value="MICROSOMAL GLUTATHIONE S-TRANSFERASE 1"/>
    <property type="match status" value="1"/>
</dbReference>
<dbReference type="EC" id="2.5.1.18" evidence="5"/>
<evidence type="ECO:0000256" key="14">
    <source>
        <dbReference type="ARBA" id="ARBA00038540"/>
    </source>
</evidence>
<keyword evidence="7 17" id="KW-0812">Transmembrane</keyword>
<evidence type="ECO:0000256" key="6">
    <source>
        <dbReference type="ARBA" id="ARBA00022679"/>
    </source>
</evidence>
<keyword evidence="8" id="KW-1000">Mitochondrion outer membrane</keyword>
<comment type="subunit">
    <text evidence="14">Homotrimer; The trimer binds only one molecule of glutathione.</text>
</comment>
<comment type="caution">
    <text evidence="18">The sequence shown here is derived from an EMBL/GenBank/DDBJ whole genome shotgun (WGS) entry which is preliminary data.</text>
</comment>
<dbReference type="AlphaFoldDB" id="A0AAD5LVV1"/>
<evidence type="ECO:0000256" key="15">
    <source>
        <dbReference type="ARBA" id="ARBA00039397"/>
    </source>
</evidence>
<evidence type="ECO:0000256" key="8">
    <source>
        <dbReference type="ARBA" id="ARBA00022787"/>
    </source>
</evidence>
<comment type="catalytic activity">
    <reaction evidence="16">
        <text>RX + glutathione = an S-substituted glutathione + a halide anion + H(+)</text>
        <dbReference type="Rhea" id="RHEA:16437"/>
        <dbReference type="ChEBI" id="CHEBI:15378"/>
        <dbReference type="ChEBI" id="CHEBI:16042"/>
        <dbReference type="ChEBI" id="CHEBI:17792"/>
        <dbReference type="ChEBI" id="CHEBI:57925"/>
        <dbReference type="ChEBI" id="CHEBI:90779"/>
        <dbReference type="EC" id="2.5.1.18"/>
    </reaction>
    <physiologicalReaction direction="left-to-right" evidence="16">
        <dbReference type="Rhea" id="RHEA:16438"/>
    </physiologicalReaction>
</comment>
<dbReference type="Proteomes" id="UP001209570">
    <property type="component" value="Unassembled WGS sequence"/>
</dbReference>
<dbReference type="PANTHER" id="PTHR10689">
    <property type="entry name" value="MICROSOMAL GLUTATHIONE S-TRANSFERASE 1"/>
    <property type="match status" value="1"/>
</dbReference>
<keyword evidence="11" id="KW-0007">Acetylation</keyword>
<comment type="function">
    <text evidence="1">Conjugation of reduced glutathione to a wide number of exogenous and endogenous hydrophobic electrophiles.</text>
</comment>
<dbReference type="Pfam" id="PF01124">
    <property type="entry name" value="MAPEG"/>
    <property type="match status" value="1"/>
</dbReference>
<evidence type="ECO:0000256" key="13">
    <source>
        <dbReference type="ARBA" id="ARBA00023136"/>
    </source>
</evidence>
<evidence type="ECO:0000313" key="18">
    <source>
        <dbReference type="EMBL" id="KAJ0395220.1"/>
    </source>
</evidence>
<dbReference type="InterPro" id="IPR001129">
    <property type="entry name" value="Membr-assoc_MAPEG"/>
</dbReference>
<dbReference type="FunFam" id="1.20.120.550:FF:000005">
    <property type="entry name" value="Inorganic phosphate transporter 1-6"/>
    <property type="match status" value="1"/>
</dbReference>
<evidence type="ECO:0000256" key="5">
    <source>
        <dbReference type="ARBA" id="ARBA00012452"/>
    </source>
</evidence>
<evidence type="ECO:0000256" key="2">
    <source>
        <dbReference type="ARBA" id="ARBA00004294"/>
    </source>
</evidence>
<dbReference type="GO" id="GO:0005789">
    <property type="term" value="C:endoplasmic reticulum membrane"/>
    <property type="evidence" value="ECO:0007669"/>
    <property type="project" value="UniProtKB-SubCell"/>
</dbReference>
<name>A0AAD5LVV1_PYTIN</name>
<accession>A0AAD5LVV1</accession>
<dbReference type="SUPFAM" id="SSF161084">
    <property type="entry name" value="MAPEG domain-like"/>
    <property type="match status" value="1"/>
</dbReference>
<keyword evidence="13 17" id="KW-0472">Membrane</keyword>
<evidence type="ECO:0000256" key="10">
    <source>
        <dbReference type="ARBA" id="ARBA00022989"/>
    </source>
</evidence>
<dbReference type="InterPro" id="IPR023352">
    <property type="entry name" value="MAPEG-like_dom_sf"/>
</dbReference>
<evidence type="ECO:0000256" key="4">
    <source>
        <dbReference type="ARBA" id="ARBA00010459"/>
    </source>
</evidence>
<feature type="transmembrane region" description="Helical" evidence="17">
    <location>
        <begin position="12"/>
        <end position="30"/>
    </location>
</feature>
<feature type="transmembrane region" description="Helical" evidence="17">
    <location>
        <begin position="143"/>
        <end position="165"/>
    </location>
</feature>
<sequence length="168" mass="18298">MVLPPTSAAVQVYAVCAGVLYVKFLVTTMIQGRKTFRAGRRAPEDCKLPMAKGMPQQTYGLAKKNDCSPQDAAMLAAQEEEQRWRAIVSNDLESMPFALVVFGAGILAESDERVQVGAMAVYTLARLGHTYAYAHSLQPHRMLFWMSGVLSLLVGVGNSVLGAVAHRR</sequence>
<dbReference type="InterPro" id="IPR040162">
    <property type="entry name" value="MGST1-like"/>
</dbReference>
<evidence type="ECO:0000256" key="12">
    <source>
        <dbReference type="ARBA" id="ARBA00023128"/>
    </source>
</evidence>
<keyword evidence="12" id="KW-0496">Mitochondrion</keyword>
<dbReference type="GO" id="GO:0004364">
    <property type="term" value="F:glutathione transferase activity"/>
    <property type="evidence" value="ECO:0007669"/>
    <property type="project" value="UniProtKB-EC"/>
</dbReference>
<reference evidence="18" key="1">
    <citation type="submission" date="2021-12" db="EMBL/GenBank/DDBJ databases">
        <title>Prjna785345.</title>
        <authorList>
            <person name="Rujirawat T."/>
            <person name="Krajaejun T."/>
        </authorList>
    </citation>
    <scope>NUCLEOTIDE SEQUENCE</scope>
    <source>
        <strain evidence="18">Pi057C3</strain>
    </source>
</reference>
<protein>
    <recommendedName>
        <fullName evidence="15">Microsomal glutathione S-transferase 1</fullName>
        <ecNumber evidence="5">2.5.1.18</ecNumber>
    </recommendedName>
</protein>
<evidence type="ECO:0000256" key="9">
    <source>
        <dbReference type="ARBA" id="ARBA00022824"/>
    </source>
</evidence>